<evidence type="ECO:0000313" key="3">
    <source>
        <dbReference type="EMBL" id="UOK72695.1"/>
    </source>
</evidence>
<dbReference type="GO" id="GO:0000166">
    <property type="term" value="F:nucleotide binding"/>
    <property type="evidence" value="ECO:0007669"/>
    <property type="project" value="InterPro"/>
</dbReference>
<feature type="domain" description="GFO/IDH/MocA-like oxidoreductase" evidence="2">
    <location>
        <begin position="130"/>
        <end position="249"/>
    </location>
</feature>
<evidence type="ECO:0000259" key="1">
    <source>
        <dbReference type="Pfam" id="PF01408"/>
    </source>
</evidence>
<dbReference type="Gene3D" id="3.30.360.10">
    <property type="entry name" value="Dihydrodipicolinate Reductase, domain 2"/>
    <property type="match status" value="1"/>
</dbReference>
<dbReference type="PANTHER" id="PTHR43377">
    <property type="entry name" value="BILIVERDIN REDUCTASE A"/>
    <property type="match status" value="1"/>
</dbReference>
<protein>
    <submittedName>
        <fullName evidence="3">Gfo/Idh/MocA family oxidoreductase</fullName>
    </submittedName>
</protein>
<accession>A0A9E7D6W3</accession>
<dbReference type="EMBL" id="CP083239">
    <property type="protein sequence ID" value="UOK72695.1"/>
    <property type="molecule type" value="Genomic_DNA"/>
</dbReference>
<dbReference type="Pfam" id="PF22725">
    <property type="entry name" value="GFO_IDH_MocA_C3"/>
    <property type="match status" value="1"/>
</dbReference>
<dbReference type="SUPFAM" id="SSF55347">
    <property type="entry name" value="Glyceraldehyde-3-phosphate dehydrogenase-like, C-terminal domain"/>
    <property type="match status" value="1"/>
</dbReference>
<dbReference type="InterPro" id="IPR036291">
    <property type="entry name" value="NAD(P)-bd_dom_sf"/>
</dbReference>
<dbReference type="PANTHER" id="PTHR43377:SF1">
    <property type="entry name" value="BILIVERDIN REDUCTASE A"/>
    <property type="match status" value="1"/>
</dbReference>
<dbReference type="Pfam" id="PF01408">
    <property type="entry name" value="GFO_IDH_MocA"/>
    <property type="match status" value="1"/>
</dbReference>
<gene>
    <name evidence="3" type="ORF">K9D25_08375</name>
</gene>
<dbReference type="AlphaFoldDB" id="A0A9E7D6W3"/>
<dbReference type="InterPro" id="IPR055170">
    <property type="entry name" value="GFO_IDH_MocA-like_dom"/>
</dbReference>
<reference evidence="3" key="1">
    <citation type="submission" date="2021-09" db="EMBL/GenBank/DDBJ databases">
        <title>Network and meta-omics reveal the key degrader and cooperation patterns in an efficient 1,4-dioxane-degrading microbial community.</title>
        <authorList>
            <person name="Dai C."/>
        </authorList>
    </citation>
    <scope>NUCLEOTIDE SEQUENCE</scope>
    <source>
        <strain evidence="3">ZM13</strain>
    </source>
</reference>
<dbReference type="InterPro" id="IPR051450">
    <property type="entry name" value="Gfo/Idh/MocA_Oxidoreductases"/>
</dbReference>
<dbReference type="Proteomes" id="UP000831684">
    <property type="component" value="Chromosome"/>
</dbReference>
<dbReference type="KEGG" id="apol:K9D25_08375"/>
<evidence type="ECO:0000259" key="2">
    <source>
        <dbReference type="Pfam" id="PF22725"/>
    </source>
</evidence>
<feature type="domain" description="Gfo/Idh/MocA-like oxidoreductase N-terminal" evidence="1">
    <location>
        <begin position="2"/>
        <end position="121"/>
    </location>
</feature>
<proteinExistence type="predicted"/>
<sequence length="333" mass="34345">MLRTAIIGLGRWGQSLVRSVQGKSDLIRFTCAATGTRAKAEGFASSAGLELKDSLEAVLADPSVEAVVLATPHLQHAEQVARAAEAGKHIFVEKPFTLTKASAQHAVAAAERAGVTLALGHNRRFHPHMNRLRALVRAGELGTVLHCHGEMASPTGLFLPPGGWRTDPDQSPAGGMTGLGIHLVDGMIDLFGAVEAVACQSVHRAAPSGTDDTTSVLLRFRSGQTGSLLAFTTAAPTYRFMVAGSAATATITGATLDDFSLQPVPAASGAPAAPATQDTIAGFDTLRAELDAFARAAQGGTPYPLTSAEMIHGVAVLEAIIAAVGTDRFVAVA</sequence>
<dbReference type="Gene3D" id="3.40.50.720">
    <property type="entry name" value="NAD(P)-binding Rossmann-like Domain"/>
    <property type="match status" value="1"/>
</dbReference>
<name>A0A9E7D6W3_9HYPH</name>
<dbReference type="RefSeq" id="WP_244450392.1">
    <property type="nucleotide sequence ID" value="NZ_CP083239.1"/>
</dbReference>
<dbReference type="InterPro" id="IPR000683">
    <property type="entry name" value="Gfo/Idh/MocA-like_OxRdtase_N"/>
</dbReference>
<organism evidence="3 4">
    <name type="scientific">Ancylobacter polymorphus</name>
    <dbReference type="NCBI Taxonomy" id="223390"/>
    <lineage>
        <taxon>Bacteria</taxon>
        <taxon>Pseudomonadati</taxon>
        <taxon>Pseudomonadota</taxon>
        <taxon>Alphaproteobacteria</taxon>
        <taxon>Hyphomicrobiales</taxon>
        <taxon>Xanthobacteraceae</taxon>
        <taxon>Ancylobacter</taxon>
    </lineage>
</organism>
<dbReference type="SUPFAM" id="SSF51735">
    <property type="entry name" value="NAD(P)-binding Rossmann-fold domains"/>
    <property type="match status" value="1"/>
</dbReference>
<evidence type="ECO:0000313" key="4">
    <source>
        <dbReference type="Proteomes" id="UP000831684"/>
    </source>
</evidence>